<organism evidence="5 6">
    <name type="scientific">Lysinibacillus halotolerans</name>
    <dbReference type="NCBI Taxonomy" id="1368476"/>
    <lineage>
        <taxon>Bacteria</taxon>
        <taxon>Bacillati</taxon>
        <taxon>Bacillota</taxon>
        <taxon>Bacilli</taxon>
        <taxon>Bacillales</taxon>
        <taxon>Bacillaceae</taxon>
        <taxon>Lysinibacillus</taxon>
    </lineage>
</organism>
<dbReference type="GO" id="GO:0009307">
    <property type="term" value="P:DNA restriction-modification system"/>
    <property type="evidence" value="ECO:0007669"/>
    <property type="project" value="UniProtKB-KW"/>
</dbReference>
<dbReference type="CDD" id="cd17256">
    <property type="entry name" value="RMtype1_S_EcoJA65PI-TRD1-CR1_like"/>
    <property type="match status" value="1"/>
</dbReference>
<evidence type="ECO:0000313" key="5">
    <source>
        <dbReference type="EMBL" id="RNC97384.1"/>
    </source>
</evidence>
<evidence type="ECO:0000259" key="4">
    <source>
        <dbReference type="Pfam" id="PF01420"/>
    </source>
</evidence>
<dbReference type="InterPro" id="IPR052021">
    <property type="entry name" value="Type-I_RS_S_subunit"/>
</dbReference>
<evidence type="ECO:0000256" key="3">
    <source>
        <dbReference type="ARBA" id="ARBA00023125"/>
    </source>
</evidence>
<dbReference type="InterPro" id="IPR000055">
    <property type="entry name" value="Restrct_endonuc_typeI_TRD"/>
</dbReference>
<keyword evidence="5" id="KW-0255">Endonuclease</keyword>
<name>A0A3M8H592_9BACI</name>
<keyword evidence="5" id="KW-0378">Hydrolase</keyword>
<sequence length="420" mass="48336">MIRWEVKRIKDIAIKVGSGSTPRGGQKVYMEEGPYALIRSQNIYDYEFKKDGLVFIDEEQAKKLKNVALQENDILLNITGDSVGRCCIVPKEILPARVNQHVAIIRVDENTNPHYLMYYLNDTRNKEMLLNYVHGGTRKALTKGIIEDFEVKIPSLEIQNKLADILSTYDSKIKLNLKLNQTLGEISMTLYKHWFVDYGPFQGEEFVESELGMIPKGWKIKKLAELVNTQYGYTESATEKKIGPHFLRITDIQDRFISWDKVPYCPIEEKNYEKYKLNKGDIVIARTGNSTGAVGYINSNIEAVYASFLVRLTPKTDYLSPHFLYLLTTSKEYQLYIERAGTGSARKGANAKLMTNYFVVIPPKEIMVAFHKKVDNIFEKIEKNIWENINLKNIRDYLLPRLLSGEIDVTKAKKHVEEVL</sequence>
<keyword evidence="6" id="KW-1185">Reference proteome</keyword>
<evidence type="ECO:0000256" key="1">
    <source>
        <dbReference type="ARBA" id="ARBA00010923"/>
    </source>
</evidence>
<dbReference type="Gene3D" id="3.90.220.20">
    <property type="entry name" value="DNA methylase specificity domains"/>
    <property type="match status" value="2"/>
</dbReference>
<dbReference type="PANTHER" id="PTHR30408">
    <property type="entry name" value="TYPE-1 RESTRICTION ENZYME ECOKI SPECIFICITY PROTEIN"/>
    <property type="match status" value="1"/>
</dbReference>
<dbReference type="Pfam" id="PF01420">
    <property type="entry name" value="Methylase_S"/>
    <property type="match status" value="2"/>
</dbReference>
<dbReference type="Proteomes" id="UP000279909">
    <property type="component" value="Unassembled WGS sequence"/>
</dbReference>
<keyword evidence="5" id="KW-0540">Nuclease</keyword>
<dbReference type="PANTHER" id="PTHR30408:SF13">
    <property type="entry name" value="TYPE I RESTRICTION ENZYME HINDI SPECIFICITY SUBUNIT"/>
    <property type="match status" value="1"/>
</dbReference>
<dbReference type="GO" id="GO:0004519">
    <property type="term" value="F:endonuclease activity"/>
    <property type="evidence" value="ECO:0007669"/>
    <property type="project" value="UniProtKB-KW"/>
</dbReference>
<proteinExistence type="inferred from homology"/>
<reference evidence="5 6" key="1">
    <citation type="journal article" date="2014" name="Int. J. Syst. Evol. Microbiol.">
        <title>Lysinibacillus halotolerans sp. nov., isolated from saline-alkaline soil.</title>
        <authorList>
            <person name="Kong D."/>
            <person name="Wang Y."/>
            <person name="Zhao B."/>
            <person name="Li Y."/>
            <person name="Song J."/>
            <person name="Zhai Y."/>
            <person name="Zhang C."/>
            <person name="Wang H."/>
            <person name="Chen X."/>
            <person name="Zhao B."/>
            <person name="Ruan Z."/>
        </authorList>
    </citation>
    <scope>NUCLEOTIDE SEQUENCE [LARGE SCALE GENOMIC DNA]</scope>
    <source>
        <strain evidence="5 6">MCCC 1A12703</strain>
    </source>
</reference>
<dbReference type="OrthoDB" id="9795776at2"/>
<evidence type="ECO:0000256" key="2">
    <source>
        <dbReference type="ARBA" id="ARBA00022747"/>
    </source>
</evidence>
<dbReference type="CDD" id="cd17521">
    <property type="entry name" value="RMtype1_S_Sau13435ORF2165P_TRD2-CR2_like"/>
    <property type="match status" value="1"/>
</dbReference>
<keyword evidence="2" id="KW-0680">Restriction system</keyword>
<feature type="domain" description="Type I restriction modification DNA specificity" evidence="4">
    <location>
        <begin position="215"/>
        <end position="389"/>
    </location>
</feature>
<dbReference type="SUPFAM" id="SSF116734">
    <property type="entry name" value="DNA methylase specificity domain"/>
    <property type="match status" value="2"/>
</dbReference>
<dbReference type="EMBL" id="RHLQ01000051">
    <property type="protein sequence ID" value="RNC97384.1"/>
    <property type="molecule type" value="Genomic_DNA"/>
</dbReference>
<gene>
    <name evidence="5" type="ORF">EC501_15660</name>
</gene>
<comment type="similarity">
    <text evidence="1">Belongs to the type-I restriction system S methylase family.</text>
</comment>
<dbReference type="GO" id="GO:0003677">
    <property type="term" value="F:DNA binding"/>
    <property type="evidence" value="ECO:0007669"/>
    <property type="project" value="UniProtKB-KW"/>
</dbReference>
<evidence type="ECO:0000313" key="6">
    <source>
        <dbReference type="Proteomes" id="UP000279909"/>
    </source>
</evidence>
<dbReference type="RefSeq" id="WP_122973289.1">
    <property type="nucleotide sequence ID" value="NZ_RHLQ01000051.1"/>
</dbReference>
<accession>A0A3M8H592</accession>
<comment type="caution">
    <text evidence="5">The sequence shown here is derived from an EMBL/GenBank/DDBJ whole genome shotgun (WGS) entry which is preliminary data.</text>
</comment>
<dbReference type="AlphaFoldDB" id="A0A3M8H592"/>
<protein>
    <submittedName>
        <fullName evidence="5">Restriction endonuclease subunit S</fullName>
    </submittedName>
</protein>
<feature type="domain" description="Type I restriction modification DNA specificity" evidence="4">
    <location>
        <begin position="3"/>
        <end position="183"/>
    </location>
</feature>
<keyword evidence="3" id="KW-0238">DNA-binding</keyword>
<dbReference type="InterPro" id="IPR044946">
    <property type="entry name" value="Restrct_endonuc_typeI_TRD_sf"/>
</dbReference>